<feature type="region of interest" description="Disordered" evidence="2">
    <location>
        <begin position="1"/>
        <end position="43"/>
    </location>
</feature>
<evidence type="ECO:0000256" key="2">
    <source>
        <dbReference type="SAM" id="MobiDB-lite"/>
    </source>
</evidence>
<reference evidence="3 4" key="1">
    <citation type="submission" date="2018-11" db="EMBL/GenBank/DDBJ databases">
        <authorList>
            <person name="Lopez-Roques C."/>
            <person name="Donnadieu C."/>
            <person name="Bouchez O."/>
            <person name="Klopp C."/>
            <person name="Cabau C."/>
            <person name="Zahm M."/>
        </authorList>
    </citation>
    <scope>NUCLEOTIDE SEQUENCE [LARGE SCALE GENOMIC DNA]</scope>
    <source>
        <strain evidence="3">RS831</strain>
        <tissue evidence="3">Whole body</tissue>
    </source>
</reference>
<protein>
    <submittedName>
        <fullName evidence="3">Uncharacterized protein</fullName>
    </submittedName>
</protein>
<dbReference type="Gene3D" id="1.25.40.10">
    <property type="entry name" value="Tetratricopeptide repeat domain"/>
    <property type="match status" value="2"/>
</dbReference>
<dbReference type="Pfam" id="PF13176">
    <property type="entry name" value="TPR_7"/>
    <property type="match status" value="2"/>
</dbReference>
<dbReference type="Pfam" id="PF13424">
    <property type="entry name" value="TPR_12"/>
    <property type="match status" value="1"/>
</dbReference>
<dbReference type="OrthoDB" id="626167at2759"/>
<gene>
    <name evidence="3" type="ORF">OJAV_G00124180</name>
</gene>
<dbReference type="Proteomes" id="UP000283210">
    <property type="component" value="Chromosome 12"/>
</dbReference>
<dbReference type="FunFam" id="1.25.40.10:FF:000040">
    <property type="entry name" value="Tetratricopeptide repeat domain 28"/>
    <property type="match status" value="1"/>
</dbReference>
<keyword evidence="4" id="KW-1185">Reference proteome</keyword>
<feature type="repeat" description="TPR" evidence="1">
    <location>
        <begin position="349"/>
        <end position="382"/>
    </location>
</feature>
<feature type="repeat" description="TPR" evidence="1">
    <location>
        <begin position="121"/>
        <end position="154"/>
    </location>
</feature>
<reference evidence="3 4" key="2">
    <citation type="submission" date="2019-01" db="EMBL/GenBank/DDBJ databases">
        <title>A chromosome length genome reference of the Java medaka (oryzias javanicus).</title>
        <authorList>
            <person name="Herpin A."/>
            <person name="Takehana Y."/>
            <person name="Naruse K."/>
            <person name="Ansai S."/>
            <person name="Kawaguchi M."/>
        </authorList>
    </citation>
    <scope>NUCLEOTIDE SEQUENCE [LARGE SCALE GENOMIC DNA]</scope>
    <source>
        <strain evidence="3">RS831</strain>
        <tissue evidence="3">Whole body</tissue>
    </source>
</reference>
<name>A0A3S2P418_ORYJA</name>
<dbReference type="PROSITE" id="PS50005">
    <property type="entry name" value="TPR"/>
    <property type="match status" value="4"/>
</dbReference>
<feature type="compositionally biased region" description="Low complexity" evidence="2">
    <location>
        <begin position="26"/>
        <end position="43"/>
    </location>
</feature>
<keyword evidence="1" id="KW-0802">TPR repeat</keyword>
<accession>A0A3S2P418</accession>
<proteinExistence type="predicted"/>
<dbReference type="InterPro" id="IPR019734">
    <property type="entry name" value="TPR_rpt"/>
</dbReference>
<evidence type="ECO:0000313" key="4">
    <source>
        <dbReference type="Proteomes" id="UP000283210"/>
    </source>
</evidence>
<feature type="repeat" description="TPR" evidence="1">
    <location>
        <begin position="389"/>
        <end position="422"/>
    </location>
</feature>
<feature type="repeat" description="TPR" evidence="1">
    <location>
        <begin position="309"/>
        <end position="342"/>
    </location>
</feature>
<dbReference type="AlphaFoldDB" id="A0A3S2P418"/>
<dbReference type="SMART" id="SM00028">
    <property type="entry name" value="TPR"/>
    <property type="match status" value="7"/>
</dbReference>
<dbReference type="SUPFAM" id="SSF48452">
    <property type="entry name" value="TPR-like"/>
    <property type="match status" value="2"/>
</dbReference>
<organism evidence="3 4">
    <name type="scientific">Oryzias javanicus</name>
    <name type="common">Javanese ricefish</name>
    <name type="synonym">Aplocheilus javanicus</name>
    <dbReference type="NCBI Taxonomy" id="123683"/>
    <lineage>
        <taxon>Eukaryota</taxon>
        <taxon>Metazoa</taxon>
        <taxon>Chordata</taxon>
        <taxon>Craniata</taxon>
        <taxon>Vertebrata</taxon>
        <taxon>Euteleostomi</taxon>
        <taxon>Actinopterygii</taxon>
        <taxon>Neopterygii</taxon>
        <taxon>Teleostei</taxon>
        <taxon>Neoteleostei</taxon>
        <taxon>Acanthomorphata</taxon>
        <taxon>Ovalentaria</taxon>
        <taxon>Atherinomorphae</taxon>
        <taxon>Beloniformes</taxon>
        <taxon>Adrianichthyidae</taxon>
        <taxon>Oryziinae</taxon>
        <taxon>Oryzias</taxon>
    </lineage>
</organism>
<evidence type="ECO:0000313" key="3">
    <source>
        <dbReference type="EMBL" id="RVE66182.1"/>
    </source>
</evidence>
<dbReference type="InterPro" id="IPR011990">
    <property type="entry name" value="TPR-like_helical_dom_sf"/>
</dbReference>
<dbReference type="PANTHER" id="PTHR10098:SF108">
    <property type="entry name" value="TETRATRICOPEPTIDE REPEAT PROTEIN 28"/>
    <property type="match status" value="1"/>
</dbReference>
<dbReference type="FunFam" id="1.25.40.10:FF:000209">
    <property type="entry name" value="Tetratricopeptide repeat domain 28"/>
    <property type="match status" value="1"/>
</dbReference>
<sequence>MEKPRTRREKFSFFGSRSTNRSIHTSSSSSSSPPVPSVPASGSGSASLSKAEFLERVRRSNQACQQGDFGLAVRLYSEALNADPQNCILYSNRSAAYLRLGQYGTALDDAVKARLINPKWPKAYFRQGVALQYLGRHADALAAFASGLAQDPKSLQLLVGMVEAAMKSPLRDSLESTYQQLQKMKLDKSPFVVVSVIGQELLTHGFPGASVVVLEAGLKIGTCSLKLRGSVFSALSSAYWSLGNVEKSVAYMQQDLEVTKALGDQAGECRAHGNLGSAFFSKSNYREALANHRNQLVLAMKLKDREAASGALSSLGHVYTAIGDYPNALASHKQCVLLAQQDRCRLTEARQLGNMGAVYTALGDFSNAVECHEQHLDIAKSLEDRREEARAYSNLGSAFHSERDFDKAVSYHTRVLELDRLGTRPD</sequence>
<dbReference type="Pfam" id="PF13431">
    <property type="entry name" value="TPR_17"/>
    <property type="match status" value="1"/>
</dbReference>
<dbReference type="EMBL" id="CM012448">
    <property type="protein sequence ID" value="RVE66182.1"/>
    <property type="molecule type" value="Genomic_DNA"/>
</dbReference>
<evidence type="ECO:0000256" key="1">
    <source>
        <dbReference type="PROSITE-ProRule" id="PRU00339"/>
    </source>
</evidence>
<feature type="compositionally biased region" description="Polar residues" evidence="2">
    <location>
        <begin position="15"/>
        <end position="25"/>
    </location>
</feature>
<dbReference type="PANTHER" id="PTHR10098">
    <property type="entry name" value="RAPSYN-RELATED"/>
    <property type="match status" value="1"/>
</dbReference>